<reference evidence="1 2" key="1">
    <citation type="submission" date="2016-01" db="EMBL/GenBank/DDBJ databases">
        <authorList>
            <person name="Oliw E.H."/>
        </authorList>
    </citation>
    <scope>NUCLEOTIDE SEQUENCE [LARGE SCALE GENOMIC DNA]</scope>
    <source>
        <strain evidence="1 2">Kerr 14</strain>
    </source>
</reference>
<evidence type="ECO:0000313" key="1">
    <source>
        <dbReference type="EMBL" id="CUX17138.1"/>
    </source>
</evidence>
<name>A0A1S7P7C8_AGRTU</name>
<evidence type="ECO:0000313" key="2">
    <source>
        <dbReference type="Proteomes" id="UP000191897"/>
    </source>
</evidence>
<accession>A0A1S7P7C8</accession>
<protein>
    <submittedName>
        <fullName evidence="1">Uncharacterized protein</fullName>
    </submittedName>
</protein>
<dbReference type="AlphaFoldDB" id="A0A1S7P7C8"/>
<gene>
    <name evidence="1" type="ORF">AGR4C_Cc160165</name>
</gene>
<dbReference type="EMBL" id="FBWC01000008">
    <property type="protein sequence ID" value="CUX17138.1"/>
    <property type="molecule type" value="Genomic_DNA"/>
</dbReference>
<organism evidence="1 2">
    <name type="scientific">Agrobacterium tumefaciens str. Kerr 14</name>
    <dbReference type="NCBI Taxonomy" id="1183424"/>
    <lineage>
        <taxon>Bacteria</taxon>
        <taxon>Pseudomonadati</taxon>
        <taxon>Pseudomonadota</taxon>
        <taxon>Alphaproteobacteria</taxon>
        <taxon>Hyphomicrobiales</taxon>
        <taxon>Rhizobiaceae</taxon>
        <taxon>Rhizobium/Agrobacterium group</taxon>
        <taxon>Agrobacterium</taxon>
        <taxon>Agrobacterium tumefaciens complex</taxon>
    </lineage>
</organism>
<sequence length="141" mass="16332">MDSQIDADEKADASYPAYSVTTVFRFQKARKEMVSHYAGTLDQSLVRHDVEYRQSRSGRYRITAECVEVARIAEARQMIGPRYDAVHWKAVPHRFAHRHDIGKHAVARKSPHARTGSSETWLNFIGNEHPARLANRFDRRR</sequence>
<proteinExistence type="predicted"/>
<dbReference type="Proteomes" id="UP000191897">
    <property type="component" value="Unassembled WGS sequence"/>
</dbReference>